<dbReference type="AlphaFoldDB" id="A0A938BL14"/>
<dbReference type="Proteomes" id="UP000703893">
    <property type="component" value="Unassembled WGS sequence"/>
</dbReference>
<protein>
    <submittedName>
        <fullName evidence="1">Uncharacterized protein</fullName>
    </submittedName>
</protein>
<name>A0A938BL14_9BACT</name>
<evidence type="ECO:0000313" key="2">
    <source>
        <dbReference type="Proteomes" id="UP000703893"/>
    </source>
</evidence>
<comment type="caution">
    <text evidence="1">The sequence shown here is derived from an EMBL/GenBank/DDBJ whole genome shotgun (WGS) entry which is preliminary data.</text>
</comment>
<organism evidence="1 2">
    <name type="scientific">Candidatus Tanganyikabacteria bacterium</name>
    <dbReference type="NCBI Taxonomy" id="2961651"/>
    <lineage>
        <taxon>Bacteria</taxon>
        <taxon>Bacillati</taxon>
        <taxon>Candidatus Sericytochromatia</taxon>
        <taxon>Candidatus Tanganyikabacteria</taxon>
    </lineage>
</organism>
<gene>
    <name evidence="1" type="ORF">FJZ00_06615</name>
</gene>
<evidence type="ECO:0000313" key="1">
    <source>
        <dbReference type="EMBL" id="MBM3274806.1"/>
    </source>
</evidence>
<proteinExistence type="predicted"/>
<dbReference type="EMBL" id="VGJX01000334">
    <property type="protein sequence ID" value="MBM3274806.1"/>
    <property type="molecule type" value="Genomic_DNA"/>
</dbReference>
<feature type="non-terminal residue" evidence="1">
    <location>
        <position position="1"/>
    </location>
</feature>
<accession>A0A938BL14</accession>
<sequence length="225" mass="23666">GTFSRAGFFRAGGLGGSWGYDFDISDATLSVEVAGTYSEGLLGSGALATASLQPVHDQATQGPGPAAHAHASYRLPGGLRADVFGRFGLVEDQQIAAAISHRVWEMDMMASMGASASTPAGLPAATDVAAAARIRYNLANVTTDWWRTDIVLWTEGISRNITGATSANPRKYAIAARRFDLRTTAALIYKIADATLVGIDLTEDRAIAPQATSSLFLGVRTGVRF</sequence>
<reference evidence="1 2" key="1">
    <citation type="submission" date="2019-03" db="EMBL/GenBank/DDBJ databases">
        <title>Lake Tanganyika Metagenome-Assembled Genomes (MAGs).</title>
        <authorList>
            <person name="Tran P."/>
        </authorList>
    </citation>
    <scope>NUCLEOTIDE SEQUENCE [LARGE SCALE GENOMIC DNA]</scope>
    <source>
        <strain evidence="1">K_DeepCast_65m_m2_236</strain>
    </source>
</reference>